<dbReference type="EMBL" id="LLXZ01000157">
    <property type="protein sequence ID" value="KRR02441.1"/>
    <property type="molecule type" value="Genomic_DNA"/>
</dbReference>
<keyword evidence="1" id="KW-0472">Membrane</keyword>
<keyword evidence="1" id="KW-0812">Transmembrane</keyword>
<keyword evidence="1" id="KW-1133">Transmembrane helix</keyword>
<keyword evidence="3" id="KW-1185">Reference proteome</keyword>
<reference evidence="2 3" key="1">
    <citation type="submission" date="2014-03" db="EMBL/GenBank/DDBJ databases">
        <title>Bradyrhizobium valentinum sp. nov., isolated from effective nodules of Lupinus mariae-josephae, a lupine endemic of basic-lime soils in Eastern Spain.</title>
        <authorList>
            <person name="Duran D."/>
            <person name="Rey L."/>
            <person name="Navarro A."/>
            <person name="Busquets A."/>
            <person name="Imperial J."/>
            <person name="Ruiz-Argueso T."/>
        </authorList>
    </citation>
    <scope>NUCLEOTIDE SEQUENCE [LARGE SCALE GENOMIC DNA]</scope>
    <source>
        <strain evidence="2 3">PAC68</strain>
    </source>
</reference>
<dbReference type="Proteomes" id="UP000050863">
    <property type="component" value="Unassembled WGS sequence"/>
</dbReference>
<name>A0A0R3L390_9BRAD</name>
<protein>
    <submittedName>
        <fullName evidence="2">Uncharacterized protein</fullName>
    </submittedName>
</protein>
<dbReference type="AlphaFoldDB" id="A0A0R3L390"/>
<feature type="transmembrane region" description="Helical" evidence="1">
    <location>
        <begin position="23"/>
        <end position="46"/>
    </location>
</feature>
<sequence>MINTVAKVAATVHQSGGMPKSRIWLFVIANASAVPVGDALFFIIPVRQEDPMIDKSELKLVEAAASDDPFDLNRLRLNPEMLEAISVTKLLTTVPVRKPLPQDFVRVRPEPQYRESLAFIELKDDRETFIVDLGAVPELGGECFFATLFTATTRTGVLFMWPVKIPVDGRTSEWNVSAATAAQHAMKDWVRVKSNMSLGAYEIFEAQGSIPDPIWPELSFEEIIRIAFKDKIIRSFDHPVVKRLCGG</sequence>
<accession>A0A0R3L390</accession>
<organism evidence="2 3">
    <name type="scientific">Bradyrhizobium jicamae</name>
    <dbReference type="NCBI Taxonomy" id="280332"/>
    <lineage>
        <taxon>Bacteria</taxon>
        <taxon>Pseudomonadati</taxon>
        <taxon>Pseudomonadota</taxon>
        <taxon>Alphaproteobacteria</taxon>
        <taxon>Hyphomicrobiales</taxon>
        <taxon>Nitrobacteraceae</taxon>
        <taxon>Bradyrhizobium</taxon>
    </lineage>
</organism>
<proteinExistence type="predicted"/>
<gene>
    <name evidence="2" type="ORF">CQ12_37725</name>
</gene>
<evidence type="ECO:0000313" key="2">
    <source>
        <dbReference type="EMBL" id="KRR02441.1"/>
    </source>
</evidence>
<evidence type="ECO:0000256" key="1">
    <source>
        <dbReference type="SAM" id="Phobius"/>
    </source>
</evidence>
<evidence type="ECO:0000313" key="3">
    <source>
        <dbReference type="Proteomes" id="UP000050863"/>
    </source>
</evidence>
<comment type="caution">
    <text evidence="2">The sequence shown here is derived from an EMBL/GenBank/DDBJ whole genome shotgun (WGS) entry which is preliminary data.</text>
</comment>